<keyword evidence="1" id="KW-0472">Membrane</keyword>
<dbReference type="Proteomes" id="UP001055125">
    <property type="component" value="Unassembled WGS sequence"/>
</dbReference>
<dbReference type="InterPro" id="IPR037185">
    <property type="entry name" value="EmrE-like"/>
</dbReference>
<feature type="transmembrane region" description="Helical" evidence="1">
    <location>
        <begin position="238"/>
        <end position="258"/>
    </location>
</feature>
<proteinExistence type="predicted"/>
<feature type="transmembrane region" description="Helical" evidence="1">
    <location>
        <begin position="6"/>
        <end position="24"/>
    </location>
</feature>
<accession>A0ABQ4RZS6</accession>
<keyword evidence="1" id="KW-1133">Transmembrane helix</keyword>
<feature type="transmembrane region" description="Helical" evidence="1">
    <location>
        <begin position="92"/>
        <end position="110"/>
    </location>
</feature>
<protein>
    <recommendedName>
        <fullName evidence="2">EamA domain-containing protein</fullName>
    </recommendedName>
</protein>
<feature type="transmembrane region" description="Helical" evidence="1">
    <location>
        <begin position="116"/>
        <end position="140"/>
    </location>
</feature>
<feature type="transmembrane region" description="Helical" evidence="1">
    <location>
        <begin position="212"/>
        <end position="232"/>
    </location>
</feature>
<gene>
    <name evidence="3" type="ORF">OCOJLMKI_3121</name>
</gene>
<dbReference type="Pfam" id="PF00892">
    <property type="entry name" value="EamA"/>
    <property type="match status" value="2"/>
</dbReference>
<keyword evidence="1" id="KW-0812">Transmembrane</keyword>
<evidence type="ECO:0000259" key="2">
    <source>
        <dbReference type="Pfam" id="PF00892"/>
    </source>
</evidence>
<dbReference type="PANTHER" id="PTHR22911:SF76">
    <property type="entry name" value="EAMA DOMAIN-CONTAINING PROTEIN"/>
    <property type="match status" value="1"/>
</dbReference>
<evidence type="ECO:0000313" key="4">
    <source>
        <dbReference type="Proteomes" id="UP001055125"/>
    </source>
</evidence>
<name>A0ABQ4RZS6_9HYPH</name>
<feature type="transmembrane region" description="Helical" evidence="1">
    <location>
        <begin position="152"/>
        <end position="170"/>
    </location>
</feature>
<dbReference type="InterPro" id="IPR000620">
    <property type="entry name" value="EamA_dom"/>
</dbReference>
<comment type="caution">
    <text evidence="3">The sequence shown here is derived from an EMBL/GenBank/DDBJ whole genome shotgun (WGS) entry which is preliminary data.</text>
</comment>
<organism evidence="3 4">
    <name type="scientific">Methylobacterium iners</name>
    <dbReference type="NCBI Taxonomy" id="418707"/>
    <lineage>
        <taxon>Bacteria</taxon>
        <taxon>Pseudomonadati</taxon>
        <taxon>Pseudomonadota</taxon>
        <taxon>Alphaproteobacteria</taxon>
        <taxon>Hyphomicrobiales</taxon>
        <taxon>Methylobacteriaceae</taxon>
        <taxon>Methylobacterium</taxon>
    </lineage>
</organism>
<feature type="domain" description="EamA" evidence="2">
    <location>
        <begin position="122"/>
        <end position="253"/>
    </location>
</feature>
<dbReference type="EMBL" id="BPQP01000049">
    <property type="protein sequence ID" value="GJD95905.1"/>
    <property type="molecule type" value="Genomic_DNA"/>
</dbReference>
<keyword evidence="4" id="KW-1185">Reference proteome</keyword>
<feature type="transmembrane region" description="Helical" evidence="1">
    <location>
        <begin position="67"/>
        <end position="85"/>
    </location>
</feature>
<dbReference type="PANTHER" id="PTHR22911">
    <property type="entry name" value="ACYL-MALONYL CONDENSING ENZYME-RELATED"/>
    <property type="match status" value="1"/>
</dbReference>
<dbReference type="SUPFAM" id="SSF103481">
    <property type="entry name" value="Multidrug resistance efflux transporter EmrE"/>
    <property type="match status" value="2"/>
</dbReference>
<feature type="domain" description="EamA" evidence="2">
    <location>
        <begin position="1"/>
        <end position="107"/>
    </location>
</feature>
<feature type="transmembrane region" description="Helical" evidence="1">
    <location>
        <begin position="36"/>
        <end position="55"/>
    </location>
</feature>
<reference evidence="3" key="2">
    <citation type="submission" date="2021-08" db="EMBL/GenBank/DDBJ databases">
        <authorList>
            <person name="Tani A."/>
            <person name="Ola A."/>
            <person name="Ogura Y."/>
            <person name="Katsura K."/>
            <person name="Hayashi T."/>
        </authorList>
    </citation>
    <scope>NUCLEOTIDE SEQUENCE</scope>
    <source>
        <strain evidence="3">DSM 19015</strain>
    </source>
</reference>
<reference evidence="3" key="1">
    <citation type="journal article" date="2021" name="Front. Microbiol.">
        <title>Comprehensive Comparative Genomics and Phenotyping of Methylobacterium Species.</title>
        <authorList>
            <person name="Alessa O."/>
            <person name="Ogura Y."/>
            <person name="Fujitani Y."/>
            <person name="Takami H."/>
            <person name="Hayashi T."/>
            <person name="Sahin N."/>
            <person name="Tani A."/>
        </authorList>
    </citation>
    <scope>NUCLEOTIDE SEQUENCE</scope>
    <source>
        <strain evidence="3">DSM 19015</strain>
    </source>
</reference>
<feature type="transmembrane region" description="Helical" evidence="1">
    <location>
        <begin position="182"/>
        <end position="200"/>
    </location>
</feature>
<sequence length="276" mass="28105">MPPFQLAAMTFAIGGLLGCASWILRPSGLAALRQPVAVWALGIGGLFGYHALYFTALRLAPPAEAGLLNYLWPLLIVLLSATLPGEAGLRRGHVIGALLGLSGVVALFAGRGDLHFAAGALPGYAASFACAFVWAGYSVLSRRVGAVPTDAVAGFCLATAVLSLLCHLAFERTVWPEGATQWIALVALGLGPVGAAFYLWDIGMKRGDIRLLGVSSYAAPVLSTLILVATGFAAATPALGLACLLIVAGAVVAARAALTPAASGASPAGPPRNPRR</sequence>
<evidence type="ECO:0000256" key="1">
    <source>
        <dbReference type="SAM" id="Phobius"/>
    </source>
</evidence>
<evidence type="ECO:0000313" key="3">
    <source>
        <dbReference type="EMBL" id="GJD95905.1"/>
    </source>
</evidence>